<comment type="caution">
    <text evidence="2">The sequence shown here is derived from an EMBL/GenBank/DDBJ whole genome shotgun (WGS) entry which is preliminary data.</text>
</comment>
<dbReference type="AlphaFoldDB" id="A0A657PR77"/>
<evidence type="ECO:0000313" key="2">
    <source>
        <dbReference type="EMBL" id="PUD99820.1"/>
    </source>
</evidence>
<accession>A0A657PR77</accession>
<name>A0A657PR77_9GAMM</name>
<evidence type="ECO:0000259" key="1">
    <source>
        <dbReference type="Pfam" id="PF09012"/>
    </source>
</evidence>
<dbReference type="InterPro" id="IPR015102">
    <property type="entry name" value="Tscrpt_reg_HTH_FeoC"/>
</dbReference>
<dbReference type="Proteomes" id="UP000250928">
    <property type="component" value="Unassembled WGS sequence"/>
</dbReference>
<organism evidence="2 3">
    <name type="scientific">Candidatus Sedimenticola endophacoides</name>
    <dbReference type="NCBI Taxonomy" id="2548426"/>
    <lineage>
        <taxon>Bacteria</taxon>
        <taxon>Pseudomonadati</taxon>
        <taxon>Pseudomonadota</taxon>
        <taxon>Gammaproteobacteria</taxon>
        <taxon>Chromatiales</taxon>
        <taxon>Sedimenticolaceae</taxon>
        <taxon>Sedimenticola</taxon>
    </lineage>
</organism>
<dbReference type="SUPFAM" id="SSF46785">
    <property type="entry name" value="Winged helix' DNA-binding domain"/>
    <property type="match status" value="1"/>
</dbReference>
<reference evidence="2 3" key="1">
    <citation type="submission" date="2018-01" db="EMBL/GenBank/DDBJ databases">
        <title>Novel co-symbiosis in the lucinid bivalve Phacoides pectinatus.</title>
        <authorList>
            <person name="Lim S.J."/>
            <person name="Davis B.G."/>
            <person name="Gill D.E."/>
            <person name="Engel A.S."/>
            <person name="Anderson L.C."/>
            <person name="Campbell B.J."/>
        </authorList>
    </citation>
    <scope>NUCLEOTIDE SEQUENCE [LARGE SCALE GENOMIC DNA]</scope>
    <source>
        <strain evidence="2">N3_P5</strain>
    </source>
</reference>
<dbReference type="InterPro" id="IPR036390">
    <property type="entry name" value="WH_DNA-bd_sf"/>
</dbReference>
<protein>
    <submittedName>
        <fullName evidence="2">Sugar metabolism transcriptional regulator</fullName>
    </submittedName>
</protein>
<dbReference type="EMBL" id="PQCO01000243">
    <property type="protein sequence ID" value="PUD99820.1"/>
    <property type="molecule type" value="Genomic_DNA"/>
</dbReference>
<dbReference type="Pfam" id="PF09012">
    <property type="entry name" value="FeoC"/>
    <property type="match status" value="1"/>
</dbReference>
<proteinExistence type="predicted"/>
<feature type="domain" description="Transcriptional regulator HTH-type FeoC" evidence="1">
    <location>
        <begin position="2"/>
        <end position="70"/>
    </location>
</feature>
<sequence length="92" mass="10068">MILGRIKAYLRQRGQATLADIALHVGSEPDAVRGMLETWIRKGEVRKYRLGSACGSGCGECPANATEIYQWLGEDRDPAPPPLICPSPGRHH</sequence>
<gene>
    <name evidence="2" type="ORF">C3L24_10155</name>
</gene>
<dbReference type="Gene3D" id="1.10.10.10">
    <property type="entry name" value="Winged helix-like DNA-binding domain superfamily/Winged helix DNA-binding domain"/>
    <property type="match status" value="1"/>
</dbReference>
<evidence type="ECO:0000313" key="3">
    <source>
        <dbReference type="Proteomes" id="UP000250928"/>
    </source>
</evidence>
<dbReference type="InterPro" id="IPR036388">
    <property type="entry name" value="WH-like_DNA-bd_sf"/>
</dbReference>